<protein>
    <submittedName>
        <fullName evidence="1">Uncharacterized protein</fullName>
    </submittedName>
</protein>
<name>A0A0E9XU68_ANGAN</name>
<dbReference type="AlphaFoldDB" id="A0A0E9XU68"/>
<reference evidence="1" key="1">
    <citation type="submission" date="2014-11" db="EMBL/GenBank/DDBJ databases">
        <authorList>
            <person name="Amaro Gonzalez C."/>
        </authorList>
    </citation>
    <scope>NUCLEOTIDE SEQUENCE</scope>
</reference>
<proteinExistence type="predicted"/>
<accession>A0A0E9XU68</accession>
<sequence>MHLTEYIYIYPLIRGGPDGTEALDSKGNYRTSLPNGHCCCHRLVVLGTTSGVHVKVS</sequence>
<dbReference type="EMBL" id="GBXM01002320">
    <property type="protein sequence ID" value="JAI06258.1"/>
    <property type="molecule type" value="Transcribed_RNA"/>
</dbReference>
<organism evidence="1">
    <name type="scientific">Anguilla anguilla</name>
    <name type="common">European freshwater eel</name>
    <name type="synonym">Muraena anguilla</name>
    <dbReference type="NCBI Taxonomy" id="7936"/>
    <lineage>
        <taxon>Eukaryota</taxon>
        <taxon>Metazoa</taxon>
        <taxon>Chordata</taxon>
        <taxon>Craniata</taxon>
        <taxon>Vertebrata</taxon>
        <taxon>Euteleostomi</taxon>
        <taxon>Actinopterygii</taxon>
        <taxon>Neopterygii</taxon>
        <taxon>Teleostei</taxon>
        <taxon>Anguilliformes</taxon>
        <taxon>Anguillidae</taxon>
        <taxon>Anguilla</taxon>
    </lineage>
</organism>
<reference evidence="1" key="2">
    <citation type="journal article" date="2015" name="Fish Shellfish Immunol.">
        <title>Early steps in the European eel (Anguilla anguilla)-Vibrio vulnificus interaction in the gills: Role of the RtxA13 toxin.</title>
        <authorList>
            <person name="Callol A."/>
            <person name="Pajuelo D."/>
            <person name="Ebbesson L."/>
            <person name="Teles M."/>
            <person name="MacKenzie S."/>
            <person name="Amaro C."/>
        </authorList>
    </citation>
    <scope>NUCLEOTIDE SEQUENCE</scope>
</reference>
<evidence type="ECO:0000313" key="1">
    <source>
        <dbReference type="EMBL" id="JAI06258.1"/>
    </source>
</evidence>